<dbReference type="AlphaFoldDB" id="A0A917U3U5"/>
<evidence type="ECO:0000313" key="1">
    <source>
        <dbReference type="EMBL" id="GGM56328.1"/>
    </source>
</evidence>
<reference evidence="1" key="1">
    <citation type="journal article" date="2014" name="Int. J. Syst. Evol. Microbiol.">
        <title>Complete genome sequence of Corynebacterium casei LMG S-19264T (=DSM 44701T), isolated from a smear-ripened cheese.</title>
        <authorList>
            <consortium name="US DOE Joint Genome Institute (JGI-PGF)"/>
            <person name="Walter F."/>
            <person name="Albersmeier A."/>
            <person name="Kalinowski J."/>
            <person name="Ruckert C."/>
        </authorList>
    </citation>
    <scope>NUCLEOTIDE SEQUENCE</scope>
    <source>
        <strain evidence="1">JCM 19831</strain>
    </source>
</reference>
<sequence>MSYAFQPEDPVQHGYGITSWQMRELRLVLLEAGAIAGDGLERIFGNARFAPGPETVPVAMFSSNDGWRISPQRCAFIASRLRAALDAGLIGDMALFYEDQSPDLPAWVTEFAAFNERAAAWGGYRVR</sequence>
<protein>
    <submittedName>
        <fullName evidence="1">Uncharacterized protein</fullName>
    </submittedName>
</protein>
<comment type="caution">
    <text evidence="1">The sequence shown here is derived from an EMBL/GenBank/DDBJ whole genome shotgun (WGS) entry which is preliminary data.</text>
</comment>
<accession>A0A917U3U5</accession>
<name>A0A917U3U5_9ACTN</name>
<dbReference type="RefSeq" id="WP_190254051.1">
    <property type="nucleotide sequence ID" value="NZ_BMPI01000038.1"/>
</dbReference>
<dbReference type="EMBL" id="BMPI01000038">
    <property type="protein sequence ID" value="GGM56328.1"/>
    <property type="molecule type" value="Genomic_DNA"/>
</dbReference>
<organism evidence="1 2">
    <name type="scientific">Dactylosporangium sucinum</name>
    <dbReference type="NCBI Taxonomy" id="1424081"/>
    <lineage>
        <taxon>Bacteria</taxon>
        <taxon>Bacillati</taxon>
        <taxon>Actinomycetota</taxon>
        <taxon>Actinomycetes</taxon>
        <taxon>Micromonosporales</taxon>
        <taxon>Micromonosporaceae</taxon>
        <taxon>Dactylosporangium</taxon>
    </lineage>
</organism>
<keyword evidence="2" id="KW-1185">Reference proteome</keyword>
<proteinExistence type="predicted"/>
<dbReference type="Proteomes" id="UP000642070">
    <property type="component" value="Unassembled WGS sequence"/>
</dbReference>
<reference evidence="1" key="2">
    <citation type="submission" date="2020-09" db="EMBL/GenBank/DDBJ databases">
        <authorList>
            <person name="Sun Q."/>
            <person name="Ohkuma M."/>
        </authorList>
    </citation>
    <scope>NUCLEOTIDE SEQUENCE</scope>
    <source>
        <strain evidence="1">JCM 19831</strain>
    </source>
</reference>
<evidence type="ECO:0000313" key="2">
    <source>
        <dbReference type="Proteomes" id="UP000642070"/>
    </source>
</evidence>
<gene>
    <name evidence="1" type="ORF">GCM10007977_067550</name>
</gene>